<evidence type="ECO:0000256" key="2">
    <source>
        <dbReference type="ARBA" id="ARBA00022741"/>
    </source>
</evidence>
<dbReference type="GO" id="GO:0016787">
    <property type="term" value="F:hydrolase activity"/>
    <property type="evidence" value="ECO:0007669"/>
    <property type="project" value="UniProtKB-KW"/>
</dbReference>
<evidence type="ECO:0000259" key="7">
    <source>
        <dbReference type="SMART" id="SM00382"/>
    </source>
</evidence>
<proteinExistence type="inferred from homology"/>
<evidence type="ECO:0000256" key="4">
    <source>
        <dbReference type="ARBA" id="ARBA00022806"/>
    </source>
</evidence>
<accession>I5C1I1</accession>
<keyword evidence="5" id="KW-0067">ATP-binding</keyword>
<evidence type="ECO:0000256" key="3">
    <source>
        <dbReference type="ARBA" id="ARBA00022801"/>
    </source>
</evidence>
<dbReference type="InterPro" id="IPR041677">
    <property type="entry name" value="DNA2/NAM7_AAA_11"/>
</dbReference>
<dbReference type="InterPro" id="IPR050534">
    <property type="entry name" value="Coronavir_polyprotein_1ab"/>
</dbReference>
<comment type="caution">
    <text evidence="8">The sequence shown here is derived from an EMBL/GenBank/DDBJ whole genome shotgun (WGS) entry which is preliminary data.</text>
</comment>
<dbReference type="SMART" id="SM00382">
    <property type="entry name" value="AAA"/>
    <property type="match status" value="1"/>
</dbReference>
<evidence type="ECO:0000256" key="5">
    <source>
        <dbReference type="ARBA" id="ARBA00022840"/>
    </source>
</evidence>
<dbReference type="GO" id="GO:0005524">
    <property type="term" value="F:ATP binding"/>
    <property type="evidence" value="ECO:0007669"/>
    <property type="project" value="UniProtKB-KW"/>
</dbReference>
<dbReference type="Gene3D" id="2.40.30.270">
    <property type="match status" value="1"/>
</dbReference>
<dbReference type="EMBL" id="AJYA01000028">
    <property type="protein sequence ID" value="EIM75683.1"/>
    <property type="molecule type" value="Genomic_DNA"/>
</dbReference>
<evidence type="ECO:0000313" key="8">
    <source>
        <dbReference type="EMBL" id="EIM75683.1"/>
    </source>
</evidence>
<gene>
    <name evidence="8" type="ORF">A3SI_12569</name>
</gene>
<dbReference type="Pfam" id="PF13086">
    <property type="entry name" value="AAA_11"/>
    <property type="match status" value="1"/>
</dbReference>
<dbReference type="Proteomes" id="UP000005551">
    <property type="component" value="Unassembled WGS sequence"/>
</dbReference>
<reference evidence="8 9" key="1">
    <citation type="submission" date="2012-05" db="EMBL/GenBank/DDBJ databases">
        <title>Genome sequence of Nitritalea halalkaliphila LW7.</title>
        <authorList>
            <person name="Jangir P.K."/>
            <person name="Singh A."/>
            <person name="Shivaji S."/>
            <person name="Sharma R."/>
        </authorList>
    </citation>
    <scope>NUCLEOTIDE SEQUENCE [LARGE SCALE GENOMIC DNA]</scope>
    <source>
        <strain evidence="8 9">LW7</strain>
    </source>
</reference>
<name>I5C1I1_9BACT</name>
<evidence type="ECO:0000256" key="1">
    <source>
        <dbReference type="ARBA" id="ARBA00007913"/>
    </source>
</evidence>
<evidence type="ECO:0000313" key="9">
    <source>
        <dbReference type="Proteomes" id="UP000005551"/>
    </source>
</evidence>
<dbReference type="InterPro" id="IPR047187">
    <property type="entry name" value="SF1_C_Upf1"/>
</dbReference>
<dbReference type="PANTHER" id="PTHR43788:SF8">
    <property type="entry name" value="DNA-BINDING PROTEIN SMUBP-2"/>
    <property type="match status" value="1"/>
</dbReference>
<keyword evidence="2" id="KW-0547">Nucleotide-binding</keyword>
<dbReference type="InterPro" id="IPR003593">
    <property type="entry name" value="AAA+_ATPase"/>
</dbReference>
<dbReference type="PATRIC" id="fig|1189621.3.peg.2623"/>
<dbReference type="InterPro" id="IPR041679">
    <property type="entry name" value="DNA2/NAM7-like_C"/>
</dbReference>
<dbReference type="AlphaFoldDB" id="I5C1I1"/>
<sequence>MQVRTSSFTLADRVLIEVERFDQLDHDFQSGKSVTVFTFAPQGASGSASLNGVINYVRKEKMAITLNVDEVPQWLLHEKIGVDLLFDEASYRHMESAMRRVIKAKGDRTAELKEVLLGAQPARFSPHATLIAPNRALNPPQEKACQLIQQAEDVALVHGPPGTGKTSTLVQAILTASYTYPQVLVCAPSNAAVDLLTERLGEAGLEVLRLGHPARIDAPIIASTLDARIAAHDSYKELKLLRKKAEALRKQAGKYKRNFGAAERAARNHALQEARMLKENARHLEDYIHYDVFQRAQVIACTLVGAASAQLDGYRFPLVFIDEAAQGLEPATWIPILRADRVVMAGDHCQLPPTIKSFEAGRAGLSRTLFEKVIQRQPEAAVMLEVQYRMPEVIMRFSAQTFYKGKLQAAPITETHRLHPNEPILEFIDTAGTGFLEHKEKDSLSTLNEREAVALLRYLEQCIRRLGIGHMKQEGWNIGLIAPYSAQVRALRHHIFETFQFPNLKAFSELLTVNSIDGFQGQERDIMAISLVRANETGEIGFLSDIRRMNVALTRAKRKLIVMGDSATLSHHPFYADFIDYVDRHGSYSSIYTLPDLIEGL</sequence>
<dbReference type="STRING" id="1189621.A3SI_12569"/>
<dbReference type="GO" id="GO:0005694">
    <property type="term" value="C:chromosome"/>
    <property type="evidence" value="ECO:0007669"/>
    <property type="project" value="UniProtKB-ARBA"/>
</dbReference>
<evidence type="ECO:0000256" key="6">
    <source>
        <dbReference type="SAM" id="Coils"/>
    </source>
</evidence>
<keyword evidence="6" id="KW-0175">Coiled coil</keyword>
<feature type="coiled-coil region" evidence="6">
    <location>
        <begin position="231"/>
        <end position="258"/>
    </location>
</feature>
<dbReference type="InterPro" id="IPR027417">
    <property type="entry name" value="P-loop_NTPase"/>
</dbReference>
<comment type="similarity">
    <text evidence="1">Belongs to the DNA2/NAM7 helicase family.</text>
</comment>
<dbReference type="Gene3D" id="3.40.50.300">
    <property type="entry name" value="P-loop containing nucleotide triphosphate hydrolases"/>
    <property type="match status" value="2"/>
</dbReference>
<dbReference type="Pfam" id="PF13087">
    <property type="entry name" value="AAA_12"/>
    <property type="match status" value="1"/>
</dbReference>
<dbReference type="PANTHER" id="PTHR43788">
    <property type="entry name" value="DNA2/NAM7 HELICASE FAMILY MEMBER"/>
    <property type="match status" value="1"/>
</dbReference>
<keyword evidence="4" id="KW-0347">Helicase</keyword>
<keyword evidence="3" id="KW-0378">Hydrolase</keyword>
<organism evidence="8 9">
    <name type="scientific">Nitritalea halalkaliphila LW7</name>
    <dbReference type="NCBI Taxonomy" id="1189621"/>
    <lineage>
        <taxon>Bacteria</taxon>
        <taxon>Pseudomonadati</taxon>
        <taxon>Bacteroidota</taxon>
        <taxon>Cytophagia</taxon>
        <taxon>Cytophagales</taxon>
        <taxon>Cyclobacteriaceae</taxon>
        <taxon>Nitritalea</taxon>
    </lineage>
</organism>
<dbReference type="SUPFAM" id="SSF52540">
    <property type="entry name" value="P-loop containing nucleoside triphosphate hydrolases"/>
    <property type="match status" value="1"/>
</dbReference>
<feature type="domain" description="AAA+ ATPase" evidence="7">
    <location>
        <begin position="151"/>
        <end position="379"/>
    </location>
</feature>
<dbReference type="FunFam" id="3.40.50.300:FF:000326">
    <property type="entry name" value="P-loop containing nucleoside triphosphate hydrolase"/>
    <property type="match status" value="1"/>
</dbReference>
<dbReference type="GO" id="GO:0043139">
    <property type="term" value="F:5'-3' DNA helicase activity"/>
    <property type="evidence" value="ECO:0007669"/>
    <property type="project" value="TreeGrafter"/>
</dbReference>
<protein>
    <submittedName>
        <fullName evidence="8">ATPase AAA</fullName>
    </submittedName>
</protein>
<dbReference type="CDD" id="cd18808">
    <property type="entry name" value="SF1_C_Upf1"/>
    <property type="match status" value="1"/>
</dbReference>
<keyword evidence="9" id="KW-1185">Reference proteome</keyword>